<organism evidence="1 2">
    <name type="scientific">Avena sativa</name>
    <name type="common">Oat</name>
    <dbReference type="NCBI Taxonomy" id="4498"/>
    <lineage>
        <taxon>Eukaryota</taxon>
        <taxon>Viridiplantae</taxon>
        <taxon>Streptophyta</taxon>
        <taxon>Embryophyta</taxon>
        <taxon>Tracheophyta</taxon>
        <taxon>Spermatophyta</taxon>
        <taxon>Magnoliopsida</taxon>
        <taxon>Liliopsida</taxon>
        <taxon>Poales</taxon>
        <taxon>Poaceae</taxon>
        <taxon>BOP clade</taxon>
        <taxon>Pooideae</taxon>
        <taxon>Poodae</taxon>
        <taxon>Poeae</taxon>
        <taxon>Poeae Chloroplast Group 1 (Aveneae type)</taxon>
        <taxon>Aveninae</taxon>
        <taxon>Avena</taxon>
    </lineage>
</organism>
<dbReference type="EnsemblPlants" id="AVESA.00010b.r2.7CG0700210.2">
    <property type="protein sequence ID" value="AVESA.00010b.r2.7CG0700210.2.CDS"/>
    <property type="gene ID" value="AVESA.00010b.r2.7CG0700210"/>
</dbReference>
<sequence>MMLPPAKRLARRLTTIGDLGDDLLREILVRLPALPSLVRAALACRAFLRVVRCSPVSFRRRFRLLHPPPVLGFFITGERSSIPAFVPLRRRNDPDLAAAVRGGDFFLTRLPDHGQGDGYINTDVDTDDDTDDDTDGWVIHGCRDGYVLLFNGDAQQVAACYNPLSRTLDLFPQPPKDEISGDFFDELHIFSDEEKPNSFRVFGIYRGEVVRVTVFSSDSRRWQALAWPETPTPGSWPARLASEGSKFMYWRHFSRQYMTVLNSVTLQFSRMDLPPSLQTRGSGTKDHITTVTAGETKDGDHCIFEACGDTLSVWFWTSGDDGVGSWVMQEDFSFKLDDDVQDPWGDERYYAGKSLGTPDFVIAAAIHGFVYLHNNKDPCSFMSLCLETGELRKLILSDKRSKYQSLHPYIMAWPPLTNTKKMKEKPGKLAPQGLQMNGLLNH</sequence>
<evidence type="ECO:0000313" key="1">
    <source>
        <dbReference type="EnsemblPlants" id="AVESA.00010b.r2.7CG0700210.2.CDS"/>
    </source>
</evidence>
<name>A0ACD6A007_AVESA</name>
<evidence type="ECO:0000313" key="2">
    <source>
        <dbReference type="Proteomes" id="UP001732700"/>
    </source>
</evidence>
<keyword evidence="2" id="KW-1185">Reference proteome</keyword>
<protein>
    <submittedName>
        <fullName evidence="1">Uncharacterized protein</fullName>
    </submittedName>
</protein>
<reference evidence="1" key="2">
    <citation type="submission" date="2025-09" db="UniProtKB">
        <authorList>
            <consortium name="EnsemblPlants"/>
        </authorList>
    </citation>
    <scope>IDENTIFICATION</scope>
</reference>
<proteinExistence type="predicted"/>
<accession>A0ACD6A007</accession>
<dbReference type="Proteomes" id="UP001732700">
    <property type="component" value="Chromosome 7C"/>
</dbReference>
<reference evidence="1" key="1">
    <citation type="submission" date="2021-05" db="EMBL/GenBank/DDBJ databases">
        <authorList>
            <person name="Scholz U."/>
            <person name="Mascher M."/>
            <person name="Fiebig A."/>
        </authorList>
    </citation>
    <scope>NUCLEOTIDE SEQUENCE [LARGE SCALE GENOMIC DNA]</scope>
</reference>